<dbReference type="RefSeq" id="WP_269278934.1">
    <property type="nucleotide sequence ID" value="NZ_CP098247.1"/>
</dbReference>
<sequence>MNVTYKIPQSVLVVIYTKELDVLLIERADRPGFWQSVTGSRDSLSEPLVRTAIREVFEETGIRIVEKMPRPENHEVSAACLEDWKIENVFEIFSVWRHRFAPGVTENTEHVFGLQVPEKFPVVLAPREHLDSVWLPYREAAEKCFSYTNRDAILQLPRHLRPLP</sequence>
<dbReference type="Pfam" id="PF00293">
    <property type="entry name" value="NUDIX"/>
    <property type="match status" value="1"/>
</dbReference>
<dbReference type="EC" id="3.6.1.67" evidence="1"/>
<dbReference type="InterPro" id="IPR000086">
    <property type="entry name" value="NUDIX_hydrolase_dom"/>
</dbReference>
<keyword evidence="1" id="KW-0378">Hydrolase</keyword>
<dbReference type="CDD" id="cd04664">
    <property type="entry name" value="NUDIX_DHNTPase_like"/>
    <property type="match status" value="1"/>
</dbReference>
<dbReference type="NCBIfam" id="NF006961">
    <property type="entry name" value="PRK09438.1"/>
    <property type="match status" value="1"/>
</dbReference>
<gene>
    <name evidence="1" type="primary">nudB</name>
    <name evidence="1" type="ORF">NB646_00640</name>
</gene>
<dbReference type="SUPFAM" id="SSF55811">
    <property type="entry name" value="Nudix"/>
    <property type="match status" value="1"/>
</dbReference>
<proteinExistence type="predicted"/>
<dbReference type="PANTHER" id="PTHR43736:SF1">
    <property type="entry name" value="DIHYDRONEOPTERIN TRIPHOSPHATE DIPHOSPHATASE"/>
    <property type="match status" value="1"/>
</dbReference>
<reference evidence="1" key="1">
    <citation type="journal article" date="2022" name="Front. Microbiol.">
        <title>New perspectives on an old grouping: The genomic and phenotypic variability of Oxalobacter formigenes and the implications for calcium oxalate stone prevention.</title>
        <authorList>
            <person name="Chmiel J.A."/>
            <person name="Carr C."/>
            <person name="Stuivenberg G.A."/>
            <person name="Venema R."/>
            <person name="Chanyi R.M."/>
            <person name="Al K.F."/>
            <person name="Giguere D."/>
            <person name="Say H."/>
            <person name="Akouris P.P."/>
            <person name="Dominguez Romero S.A."/>
            <person name="Kwong A."/>
            <person name="Tai V."/>
            <person name="Koval S.F."/>
            <person name="Razvi H."/>
            <person name="Bjazevic J."/>
            <person name="Burton J.P."/>
        </authorList>
    </citation>
    <scope>NUCLEOTIDE SEQUENCE</scope>
    <source>
        <strain evidence="1">OxK</strain>
    </source>
</reference>
<accession>A0A9E9P0B8</accession>
<protein>
    <submittedName>
        <fullName evidence="1">Dihydroneopterin triphosphate diphosphatase</fullName>
        <ecNumber evidence="1">3.6.1.67</ecNumber>
    </submittedName>
</protein>
<dbReference type="EMBL" id="CP098251">
    <property type="protein sequence ID" value="WAV91310.1"/>
    <property type="molecule type" value="Genomic_DNA"/>
</dbReference>
<dbReference type="PROSITE" id="PS51462">
    <property type="entry name" value="NUDIX"/>
    <property type="match status" value="1"/>
</dbReference>
<dbReference type="PANTHER" id="PTHR43736">
    <property type="entry name" value="ADP-RIBOSE PYROPHOSPHATASE"/>
    <property type="match status" value="1"/>
</dbReference>
<dbReference type="Proteomes" id="UP001164819">
    <property type="component" value="Chromosome"/>
</dbReference>
<evidence type="ECO:0000313" key="1">
    <source>
        <dbReference type="EMBL" id="WAV91310.1"/>
    </source>
</evidence>
<organism evidence="1">
    <name type="scientific">Oxalobacter aliiformigenes</name>
    <dbReference type="NCBI Taxonomy" id="2946593"/>
    <lineage>
        <taxon>Bacteria</taxon>
        <taxon>Pseudomonadati</taxon>
        <taxon>Pseudomonadota</taxon>
        <taxon>Betaproteobacteria</taxon>
        <taxon>Burkholderiales</taxon>
        <taxon>Oxalobacteraceae</taxon>
        <taxon>Oxalobacter</taxon>
    </lineage>
</organism>
<dbReference type="Gene3D" id="3.90.79.10">
    <property type="entry name" value="Nucleoside Triphosphate Pyrophosphohydrolase"/>
    <property type="match status" value="1"/>
</dbReference>
<dbReference type="InterPro" id="IPR015797">
    <property type="entry name" value="NUDIX_hydrolase-like_dom_sf"/>
</dbReference>
<dbReference type="GO" id="GO:0019177">
    <property type="term" value="F:dihydroneopterin triphosphate pyrophosphohydrolase activity"/>
    <property type="evidence" value="ECO:0007669"/>
    <property type="project" value="UniProtKB-EC"/>
</dbReference>
<name>A0A9E9P0B8_9BURK</name>
<dbReference type="AlphaFoldDB" id="A0A9E9P0B8"/>